<dbReference type="NCBIfam" id="TIGR02528">
    <property type="entry name" value="EutP"/>
    <property type="match status" value="1"/>
</dbReference>
<comment type="similarity">
    <text evidence="1">Belongs to the EutP/PduV family.</text>
</comment>
<evidence type="ECO:0000256" key="1">
    <source>
        <dbReference type="PIRNR" id="PIRNR036409"/>
    </source>
</evidence>
<dbReference type="InterPro" id="IPR027417">
    <property type="entry name" value="P-loop_NTPase"/>
</dbReference>
<reference evidence="2" key="1">
    <citation type="submission" date="2023-03" db="EMBL/GenBank/DDBJ databases">
        <authorList>
            <person name="Shen W."/>
            <person name="Cai J."/>
        </authorList>
    </citation>
    <scope>NUCLEOTIDE SEQUENCE</scope>
    <source>
        <strain evidence="2">P66-3</strain>
    </source>
</reference>
<sequence>MRKIILMGAIGCGKTTLCQALNGDNLSYNKTQAVSYYTDIIDTPGEFVLHRQYYSALSVSAADAQVIGLVQSVTELEQVFSPGFASMFPKQVVGIVSKTDLAKGAKQIDLIRQQLQSAGAEKIFYASSINHSGLEELEGFLKNEQLEF</sequence>
<gene>
    <name evidence="2" type="ORF">P7H27_06180</name>
</gene>
<dbReference type="Proteomes" id="UP001181046">
    <property type="component" value="Unassembled WGS sequence"/>
</dbReference>
<dbReference type="EMBL" id="JARQAJ010000003">
    <property type="protein sequence ID" value="MDT2759348.1"/>
    <property type="molecule type" value="Genomic_DNA"/>
</dbReference>
<accession>A0ABU3F9J1</accession>
<organism evidence="2 3">
    <name type="scientific">Enterococcus xiangfangensis</name>
    <dbReference type="NCBI Taxonomy" id="1296537"/>
    <lineage>
        <taxon>Bacteria</taxon>
        <taxon>Bacillati</taxon>
        <taxon>Bacillota</taxon>
        <taxon>Bacilli</taxon>
        <taxon>Lactobacillales</taxon>
        <taxon>Enterococcaceae</taxon>
        <taxon>Enterococcus</taxon>
    </lineage>
</organism>
<dbReference type="SUPFAM" id="SSF52540">
    <property type="entry name" value="P-loop containing nucleoside triphosphate hydrolases"/>
    <property type="match status" value="1"/>
</dbReference>
<keyword evidence="1" id="KW-0547">Nucleotide-binding</keyword>
<dbReference type="PANTHER" id="PTHR40453:SF1">
    <property type="entry name" value="PROTEIN YOEF"/>
    <property type="match status" value="1"/>
</dbReference>
<dbReference type="InterPro" id="IPR012381">
    <property type="entry name" value="EutP_PduV"/>
</dbReference>
<protein>
    <submittedName>
        <fullName evidence="2">EutP/PduV family microcompartment system protein</fullName>
    </submittedName>
</protein>
<evidence type="ECO:0000313" key="3">
    <source>
        <dbReference type="Proteomes" id="UP001181046"/>
    </source>
</evidence>
<dbReference type="CDD" id="cd00882">
    <property type="entry name" value="Ras_like_GTPase"/>
    <property type="match status" value="1"/>
</dbReference>
<dbReference type="PIRSF" id="PIRSF036409">
    <property type="entry name" value="EutP_PduV"/>
    <property type="match status" value="1"/>
</dbReference>
<dbReference type="RefSeq" id="WP_311829815.1">
    <property type="nucleotide sequence ID" value="NZ_JARQAJ010000003.1"/>
</dbReference>
<comment type="caution">
    <text evidence="2">The sequence shown here is derived from an EMBL/GenBank/DDBJ whole genome shotgun (WGS) entry which is preliminary data.</text>
</comment>
<dbReference type="PANTHER" id="PTHR40453">
    <property type="entry name" value="PROTEIN YOEF"/>
    <property type="match status" value="1"/>
</dbReference>
<dbReference type="Gene3D" id="3.40.50.300">
    <property type="entry name" value="P-loop containing nucleotide triphosphate hydrolases"/>
    <property type="match status" value="1"/>
</dbReference>
<dbReference type="Pfam" id="PF10662">
    <property type="entry name" value="PduV-EutP"/>
    <property type="match status" value="1"/>
</dbReference>
<keyword evidence="3" id="KW-1185">Reference proteome</keyword>
<evidence type="ECO:0000313" key="2">
    <source>
        <dbReference type="EMBL" id="MDT2759348.1"/>
    </source>
</evidence>
<proteinExistence type="inferred from homology"/>
<name>A0ABU3F9J1_9ENTE</name>